<feature type="region of interest" description="Disordered" evidence="1">
    <location>
        <begin position="1"/>
        <end position="20"/>
    </location>
</feature>
<keyword evidence="3" id="KW-1185">Reference proteome</keyword>
<protein>
    <submittedName>
        <fullName evidence="2">Uncharacterized protein</fullName>
    </submittedName>
</protein>
<dbReference type="KEGG" id="mey:TM49_00525"/>
<dbReference type="STRING" id="1486262.TM49_00525"/>
<evidence type="ECO:0000256" key="1">
    <source>
        <dbReference type="SAM" id="MobiDB-lite"/>
    </source>
</evidence>
<accession>A0A0D5LK48</accession>
<proteinExistence type="predicted"/>
<gene>
    <name evidence="2" type="ORF">TM49_00525</name>
</gene>
<name>A0A0D5LK48_MAREN</name>
<sequence>MAEAYYDPLPHCLDPRVKPEDDDELKERLINKLEAGRGPPLLLSAGALCSGAKISTGVARE</sequence>
<dbReference type="Proteomes" id="UP000032611">
    <property type="component" value="Chromosome"/>
</dbReference>
<evidence type="ECO:0000313" key="2">
    <source>
        <dbReference type="EMBL" id="AJY44511.1"/>
    </source>
</evidence>
<organism evidence="2 3">
    <name type="scientific">Martelella endophytica</name>
    <dbReference type="NCBI Taxonomy" id="1486262"/>
    <lineage>
        <taxon>Bacteria</taxon>
        <taxon>Pseudomonadati</taxon>
        <taxon>Pseudomonadota</taxon>
        <taxon>Alphaproteobacteria</taxon>
        <taxon>Hyphomicrobiales</taxon>
        <taxon>Aurantimonadaceae</taxon>
        <taxon>Martelella</taxon>
    </lineage>
</organism>
<evidence type="ECO:0000313" key="3">
    <source>
        <dbReference type="Proteomes" id="UP000032611"/>
    </source>
</evidence>
<dbReference type="EMBL" id="CP010803">
    <property type="protein sequence ID" value="AJY44511.1"/>
    <property type="molecule type" value="Genomic_DNA"/>
</dbReference>
<dbReference type="HOGENOM" id="CLU_2917195_0_0_5"/>
<dbReference type="AlphaFoldDB" id="A0A0D5LK48"/>
<dbReference type="PATRIC" id="fig|1486262.3.peg.110"/>
<reference evidence="2 3" key="1">
    <citation type="journal article" date="2015" name="Genome Announc.">
        <title>Complete genome sequence of Martelella endophytica YC6887, which has antifungal activity associated with a halophyte.</title>
        <authorList>
            <person name="Khan A."/>
            <person name="Khan H."/>
            <person name="Chung E.J."/>
            <person name="Hossain M.T."/>
            <person name="Chung Y.R."/>
        </authorList>
    </citation>
    <scope>NUCLEOTIDE SEQUENCE [LARGE SCALE GENOMIC DNA]</scope>
    <source>
        <strain evidence="2">YC6887</strain>
    </source>
</reference>